<dbReference type="Proteomes" id="UP000071561">
    <property type="component" value="Chromosome"/>
</dbReference>
<accession>A0A127VI25</accession>
<protein>
    <recommendedName>
        <fullName evidence="3">DUF551 domain-containing protein</fullName>
    </recommendedName>
</protein>
<sequence>MEVILDESCLPANQQHIQFQIVIEELKGIWRKGYYNAIEQAVYEQPDNDGLSNIYCMSADVVRWLPMDELPSGPWLHLSNDAT</sequence>
<proteinExistence type="predicted"/>
<dbReference type="AlphaFoldDB" id="A0A127VI25"/>
<dbReference type="EMBL" id="CP014504">
    <property type="protein sequence ID" value="AMQ00918.1"/>
    <property type="molecule type" value="Genomic_DNA"/>
</dbReference>
<keyword evidence="2" id="KW-1185">Reference proteome</keyword>
<dbReference type="RefSeq" id="WP_068404435.1">
    <property type="nucleotide sequence ID" value="NZ_CP014504.1"/>
</dbReference>
<dbReference type="OrthoDB" id="1495627at2"/>
<evidence type="ECO:0000313" key="2">
    <source>
        <dbReference type="Proteomes" id="UP000071561"/>
    </source>
</evidence>
<organism evidence="1 2">
    <name type="scientific">Pedobacter cryoconitis</name>
    <dbReference type="NCBI Taxonomy" id="188932"/>
    <lineage>
        <taxon>Bacteria</taxon>
        <taxon>Pseudomonadati</taxon>
        <taxon>Bacteroidota</taxon>
        <taxon>Sphingobacteriia</taxon>
        <taxon>Sphingobacteriales</taxon>
        <taxon>Sphingobacteriaceae</taxon>
        <taxon>Pedobacter</taxon>
    </lineage>
</organism>
<dbReference type="PATRIC" id="fig|188932.3.peg.4223"/>
<name>A0A127VI25_9SPHI</name>
<evidence type="ECO:0008006" key="3">
    <source>
        <dbReference type="Google" id="ProtNLM"/>
    </source>
</evidence>
<gene>
    <name evidence="1" type="ORF">AY601_4067</name>
</gene>
<reference evidence="1 2" key="1">
    <citation type="submission" date="2016-03" db="EMBL/GenBank/DDBJ databases">
        <title>Complete genome sequence of Pedobacter cryoconitis PAMC 27485.</title>
        <authorList>
            <person name="Lee J."/>
            <person name="Kim O.-S."/>
        </authorList>
    </citation>
    <scope>NUCLEOTIDE SEQUENCE [LARGE SCALE GENOMIC DNA]</scope>
    <source>
        <strain evidence="1 2">PAMC 27485</strain>
    </source>
</reference>
<evidence type="ECO:0000313" key="1">
    <source>
        <dbReference type="EMBL" id="AMQ00918.1"/>
    </source>
</evidence>
<dbReference type="KEGG" id="pcm:AY601_4067"/>